<evidence type="ECO:0000313" key="3">
    <source>
        <dbReference type="WBParaSite" id="HPBE_0001078001-mRNA-1"/>
    </source>
</evidence>
<organism evidence="2 3">
    <name type="scientific">Heligmosomoides polygyrus</name>
    <name type="common">Parasitic roundworm</name>
    <dbReference type="NCBI Taxonomy" id="6339"/>
    <lineage>
        <taxon>Eukaryota</taxon>
        <taxon>Metazoa</taxon>
        <taxon>Ecdysozoa</taxon>
        <taxon>Nematoda</taxon>
        <taxon>Chromadorea</taxon>
        <taxon>Rhabditida</taxon>
        <taxon>Rhabditina</taxon>
        <taxon>Rhabditomorpha</taxon>
        <taxon>Strongyloidea</taxon>
        <taxon>Heligmosomidae</taxon>
        <taxon>Heligmosomoides</taxon>
    </lineage>
</organism>
<proteinExistence type="predicted"/>
<dbReference type="AlphaFoldDB" id="A0A183FS87"/>
<name>A0A183FS87_HELPZ</name>
<accession>A0A183FS87</accession>
<reference evidence="1 2" key="1">
    <citation type="submission" date="2018-11" db="EMBL/GenBank/DDBJ databases">
        <authorList>
            <consortium name="Pathogen Informatics"/>
        </authorList>
    </citation>
    <scope>NUCLEOTIDE SEQUENCE [LARGE SCALE GENOMIC DNA]</scope>
</reference>
<dbReference type="EMBL" id="UZAH01026880">
    <property type="protein sequence ID" value="VDO86323.1"/>
    <property type="molecule type" value="Genomic_DNA"/>
</dbReference>
<gene>
    <name evidence="1" type="ORF">HPBE_LOCUS10781</name>
</gene>
<accession>A0A3P8A621</accession>
<evidence type="ECO:0000313" key="2">
    <source>
        <dbReference type="Proteomes" id="UP000050761"/>
    </source>
</evidence>
<protein>
    <submittedName>
        <fullName evidence="3">DHC_N1 domain-containing protein</fullName>
    </submittedName>
</protein>
<dbReference type="WBParaSite" id="HPBE_0001078001-mRNA-1">
    <property type="protein sequence ID" value="HPBE_0001078001-mRNA-1"/>
    <property type="gene ID" value="HPBE_0001078001"/>
</dbReference>
<reference evidence="3" key="2">
    <citation type="submission" date="2019-09" db="UniProtKB">
        <authorList>
            <consortium name="WormBaseParasite"/>
        </authorList>
    </citation>
    <scope>IDENTIFICATION</scope>
</reference>
<dbReference type="Proteomes" id="UP000050761">
    <property type="component" value="Unassembled WGS sequence"/>
</dbReference>
<keyword evidence="2" id="KW-1185">Reference proteome</keyword>
<sequence length="289" mass="32901">MDKNLDEYRAEILQAVAETHERVREYNNRVREKMKRGGVTLTSAADKGHLQFQCLDDCFANATLGDIKGIEFPCAYARQKVSDVCTAWKVASIFVRDDLTMKDKLRLYKERPKHSTIEDNCVLPFYEKAFTQLRKEIADESKAVRPPKPGPTGFAAPESALLLDKDGPRGNLVTRVLTSFKELKEDRVVIEDVVKLMRRHAELGGRIVTAWTPITEEKEARWRKMMKLWQTIDSAIEAVRGVDQVFLTANTRELDGKLSKLSSKQEAWNQLVSNTSHTKGLQLQSTCMK</sequence>
<evidence type="ECO:0000313" key="1">
    <source>
        <dbReference type="EMBL" id="VDO86323.1"/>
    </source>
</evidence>